<dbReference type="InterPro" id="IPR005158">
    <property type="entry name" value="BTAD"/>
</dbReference>
<evidence type="ECO:0000256" key="1">
    <source>
        <dbReference type="ARBA" id="ARBA00005820"/>
    </source>
</evidence>
<feature type="repeat" description="TPR" evidence="5">
    <location>
        <begin position="849"/>
        <end position="882"/>
    </location>
</feature>
<evidence type="ECO:0000256" key="6">
    <source>
        <dbReference type="PROSITE-ProRule" id="PRU01091"/>
    </source>
</evidence>
<dbReference type="PROSITE" id="PS50005">
    <property type="entry name" value="TPR"/>
    <property type="match status" value="1"/>
</dbReference>
<evidence type="ECO:0000313" key="9">
    <source>
        <dbReference type="EMBL" id="OUC94014.1"/>
    </source>
</evidence>
<dbReference type="InterPro" id="IPR051677">
    <property type="entry name" value="AfsR-DnrI-RedD_regulator"/>
</dbReference>
<comment type="similarity">
    <text evidence="1">Belongs to the AfsR/DnrI/RedD regulatory family.</text>
</comment>
<dbReference type="SUPFAM" id="SSF52540">
    <property type="entry name" value="P-loop containing nucleoside triphosphate hydrolases"/>
    <property type="match status" value="1"/>
</dbReference>
<dbReference type="InterPro" id="IPR019734">
    <property type="entry name" value="TPR_rpt"/>
</dbReference>
<dbReference type="InterPro" id="IPR027417">
    <property type="entry name" value="P-loop_NTPase"/>
</dbReference>
<feature type="DNA-binding region" description="OmpR/PhoB-type" evidence="6">
    <location>
        <begin position="1"/>
        <end position="99"/>
    </location>
</feature>
<dbReference type="SMART" id="SM01043">
    <property type="entry name" value="BTAD"/>
    <property type="match status" value="1"/>
</dbReference>
<dbReference type="CDD" id="cd15831">
    <property type="entry name" value="BTAD"/>
    <property type="match status" value="1"/>
</dbReference>
<evidence type="ECO:0000256" key="3">
    <source>
        <dbReference type="ARBA" id="ARBA00023125"/>
    </source>
</evidence>
<feature type="domain" description="OmpR/PhoB-type" evidence="8">
    <location>
        <begin position="1"/>
        <end position="99"/>
    </location>
</feature>
<dbReference type="Pfam" id="PF00486">
    <property type="entry name" value="Trans_reg_C"/>
    <property type="match status" value="1"/>
</dbReference>
<accession>A0A243RGY2</accession>
<dbReference type="SUPFAM" id="SSF48452">
    <property type="entry name" value="TPR-like"/>
    <property type="match status" value="3"/>
</dbReference>
<dbReference type="SMART" id="SM00862">
    <property type="entry name" value="Trans_reg_C"/>
    <property type="match status" value="1"/>
</dbReference>
<dbReference type="InterPro" id="IPR002182">
    <property type="entry name" value="NB-ARC"/>
</dbReference>
<dbReference type="Gene3D" id="3.40.50.300">
    <property type="entry name" value="P-loop containing nucleotide triphosphate hydrolases"/>
    <property type="match status" value="1"/>
</dbReference>
<dbReference type="Gene3D" id="1.10.10.10">
    <property type="entry name" value="Winged helix-like DNA-binding domain superfamily/Winged helix DNA-binding domain"/>
    <property type="match status" value="2"/>
</dbReference>
<dbReference type="InterPro" id="IPR001867">
    <property type="entry name" value="OmpR/PhoB-type_DNA-bd"/>
</dbReference>
<dbReference type="SMART" id="SM00028">
    <property type="entry name" value="TPR"/>
    <property type="match status" value="8"/>
</dbReference>
<name>A0A243RGY2_9ACTN</name>
<dbReference type="PANTHER" id="PTHR35807:SF1">
    <property type="entry name" value="TRANSCRIPTIONAL REGULATOR REDD"/>
    <property type="match status" value="1"/>
</dbReference>
<evidence type="ECO:0000256" key="5">
    <source>
        <dbReference type="PROSITE-ProRule" id="PRU00339"/>
    </source>
</evidence>
<dbReference type="GO" id="GO:0006355">
    <property type="term" value="P:regulation of DNA-templated transcription"/>
    <property type="evidence" value="ECO:0007669"/>
    <property type="project" value="InterPro"/>
</dbReference>
<dbReference type="Pfam" id="PF13424">
    <property type="entry name" value="TPR_12"/>
    <property type="match status" value="3"/>
</dbReference>
<evidence type="ECO:0000259" key="8">
    <source>
        <dbReference type="PROSITE" id="PS51755"/>
    </source>
</evidence>
<dbReference type="Gene3D" id="1.25.40.10">
    <property type="entry name" value="Tetratricopeptide repeat domain"/>
    <property type="match status" value="3"/>
</dbReference>
<dbReference type="Pfam" id="PF03704">
    <property type="entry name" value="BTAD"/>
    <property type="match status" value="1"/>
</dbReference>
<dbReference type="Proteomes" id="UP000194761">
    <property type="component" value="Unassembled WGS sequence"/>
</dbReference>
<evidence type="ECO:0000256" key="4">
    <source>
        <dbReference type="ARBA" id="ARBA00023163"/>
    </source>
</evidence>
<dbReference type="GO" id="GO:0042802">
    <property type="term" value="F:identical protein binding"/>
    <property type="evidence" value="ECO:0007669"/>
    <property type="project" value="InterPro"/>
</dbReference>
<dbReference type="Pfam" id="PF07721">
    <property type="entry name" value="TPR_4"/>
    <property type="match status" value="1"/>
</dbReference>
<organism evidence="9 10">
    <name type="scientific">Streptosporangium minutum</name>
    <dbReference type="NCBI Taxonomy" id="569862"/>
    <lineage>
        <taxon>Bacteria</taxon>
        <taxon>Bacillati</taxon>
        <taxon>Actinomycetota</taxon>
        <taxon>Actinomycetes</taxon>
        <taxon>Streptosporangiales</taxon>
        <taxon>Streptosporangiaceae</taxon>
        <taxon>Streptosporangium</taxon>
    </lineage>
</organism>
<evidence type="ECO:0000256" key="7">
    <source>
        <dbReference type="SAM" id="MobiDB-lite"/>
    </source>
</evidence>
<dbReference type="GO" id="GO:0003677">
    <property type="term" value="F:DNA binding"/>
    <property type="evidence" value="ECO:0007669"/>
    <property type="project" value="UniProtKB-UniRule"/>
</dbReference>
<keyword evidence="4" id="KW-0804">Transcription</keyword>
<dbReference type="InterPro" id="IPR011990">
    <property type="entry name" value="TPR-like_helical_dom_sf"/>
</dbReference>
<keyword evidence="5" id="KW-0802">TPR repeat</keyword>
<dbReference type="RefSeq" id="WP_086575859.1">
    <property type="nucleotide sequence ID" value="NZ_NGFP01000118.1"/>
</dbReference>
<evidence type="ECO:0000313" key="10">
    <source>
        <dbReference type="Proteomes" id="UP000194761"/>
    </source>
</evidence>
<reference evidence="9 10" key="1">
    <citation type="submission" date="2017-05" db="EMBL/GenBank/DDBJ databases">
        <title>Biotechnological potential of actinobacteria isolated from South African environments.</title>
        <authorList>
            <person name="Le Roes-Hill M."/>
            <person name="Prins A."/>
            <person name="Durrell K.A."/>
        </authorList>
    </citation>
    <scope>NUCLEOTIDE SEQUENCE [LARGE SCALE GENOMIC DNA]</scope>
    <source>
        <strain evidence="9">M26</strain>
    </source>
</reference>
<keyword evidence="2" id="KW-0805">Transcription regulation</keyword>
<proteinExistence type="inferred from homology"/>
<dbReference type="InterPro" id="IPR036388">
    <property type="entry name" value="WH-like_DNA-bd_sf"/>
</dbReference>
<dbReference type="PROSITE" id="PS51755">
    <property type="entry name" value="OMPR_PHOB"/>
    <property type="match status" value="1"/>
</dbReference>
<dbReference type="PRINTS" id="PR00364">
    <property type="entry name" value="DISEASERSIST"/>
</dbReference>
<comment type="caution">
    <text evidence="9">The sequence shown here is derived from an EMBL/GenBank/DDBJ whole genome shotgun (WGS) entry which is preliminary data.</text>
</comment>
<dbReference type="GO" id="GO:0000160">
    <property type="term" value="P:phosphorelay signal transduction system"/>
    <property type="evidence" value="ECO:0007669"/>
    <property type="project" value="InterPro"/>
</dbReference>
<dbReference type="PANTHER" id="PTHR35807">
    <property type="entry name" value="TRANSCRIPTIONAL REGULATOR REDD-RELATED"/>
    <property type="match status" value="1"/>
</dbReference>
<dbReference type="Pfam" id="PF00931">
    <property type="entry name" value="NB-ARC"/>
    <property type="match status" value="1"/>
</dbReference>
<evidence type="ECO:0000256" key="2">
    <source>
        <dbReference type="ARBA" id="ARBA00023015"/>
    </source>
</evidence>
<gene>
    <name evidence="9" type="ORF">CA984_24175</name>
</gene>
<dbReference type="InterPro" id="IPR016032">
    <property type="entry name" value="Sig_transdc_resp-reg_C-effctor"/>
</dbReference>
<dbReference type="SUPFAM" id="SSF46894">
    <property type="entry name" value="C-terminal effector domain of the bipartite response regulators"/>
    <property type="match status" value="1"/>
</dbReference>
<feature type="region of interest" description="Disordered" evidence="7">
    <location>
        <begin position="241"/>
        <end position="261"/>
    </location>
</feature>
<dbReference type="EMBL" id="NGFP01000118">
    <property type="protein sequence ID" value="OUC94014.1"/>
    <property type="molecule type" value="Genomic_DNA"/>
</dbReference>
<keyword evidence="3 6" id="KW-0238">DNA-binding</keyword>
<dbReference type="InterPro" id="IPR011717">
    <property type="entry name" value="TPR-4"/>
</dbReference>
<dbReference type="GO" id="GO:0043531">
    <property type="term" value="F:ADP binding"/>
    <property type="evidence" value="ECO:0007669"/>
    <property type="project" value="InterPro"/>
</dbReference>
<keyword evidence="10" id="KW-1185">Reference proteome</keyword>
<sequence length="1020" mass="111710">MEIRILGPVDIWRDGRSTAIVGLKQRTLLAVMVLHANRVVSHDRLLTALWGAKVPATGRRLLHNHLWSLRRLLTEGDAVESTPTGYLLRLRPGASDLDVFVTETARARSALSEGETAQASERFRTALSLWRGPALGGTHPELQATEGAALEELRLAALIGRIEADLTLGRHPELIGELRLLVAEHPLNEELRGQLMRALHRAGRTAEALDEFRAGRLHLRDELGLDPGEELTRVHQTILSGEAAETGKSRGNGESAPGVADAAPVPAAPVPPMPRQLPADVTRFTGRLEKLRQLDLLLSEEEGTATVVISAIAGTAGVGKTALATHWGHRVAARFPDGQLYVNLHGYSRGRATTGAQALDRLLRGLGVVDDEIPHDVDERAGLYRSLLAHRRMLIVLDNAATPDQVRPLLPGSSPSRVVITSRDALRGLSVTHDVRGIVLDVLPADEATALLNKLLGRNGTDDETDPVPELARLCGYLPLALRLAAAQLAGEPASRIGDFTAKLRQENRLTVLELREDPGTGVRSALELSYRSLPEPARRTLRLLSVHPGPDIDLQAVAALTAMSAEDASAAVDALLNAHLLQRDGDGRLSMHDLVRVYAGERNEADDSEADRDGALTRMLDWYQYALLKAMEHLSSDDSASMTITPVDDGIPDLPGVDEAMAWLERERHVLMAVIVHAAERDRHIHAWQTAALLSWFFYAKNHFDDLFMTGEVGLSSARRIGHRQGEAEILSDLGYAKMFTGRYAEHLSHQQQALDIWRAVKDRKGEAKGLRHVSYALQLAGRPIEAIEVGERCLALSRELEDRTGEFTALDNLAISYHVAGRYEEALDALSKCHGYWREQGREYDEAYCLIQMGAVHTKLGDLTTALESFEKALPLGRSQGNLRIEVDVFNGIAVVLRHRGSHAEALDHHEKALTLARTLRSRPLEGELLSSLGETCLASGDSRAALEHYREAAVYADEADDPYQRGFAYAGLGNALHALGRTEDAEKHWRTAFDILSPMDLPEAEVVAERMRAAGLM</sequence>
<dbReference type="AlphaFoldDB" id="A0A243RGY2"/>
<protein>
    <recommendedName>
        <fullName evidence="8">OmpR/PhoB-type domain-containing protein</fullName>
    </recommendedName>
</protein>